<evidence type="ECO:0000256" key="2">
    <source>
        <dbReference type="ARBA" id="ARBA00022603"/>
    </source>
</evidence>
<dbReference type="AlphaFoldDB" id="A0A8T2JQF2"/>
<keyword evidence="4" id="KW-0949">S-adenosyl-L-methionine</keyword>
<protein>
    <recommendedName>
        <fullName evidence="7">Nicotinamide n-methyltransferase</fullName>
    </recommendedName>
</protein>
<dbReference type="GO" id="GO:0032259">
    <property type="term" value="P:methylation"/>
    <property type="evidence" value="ECO:0007669"/>
    <property type="project" value="UniProtKB-KW"/>
</dbReference>
<sequence length="232" mass="26314">MFLICVLEDNLYVFISIFVAGSFNGDVLIDISHSLSTYQLFVAVDYFKDIFIIESSDCTIEETQKWIEGDPSAINKSHVSKFACSLKGQSTGWQKQEEKLRRAIRQVIKWDISQENPLGSVVLPLADCLISVAYLDVVCKDHEMFLNLLKQFSSLLKIGGHLILITGINATYFIVGKHKFSVLNIDEEGLRKDLTDTGFVIKTSEKMYRKFDSPLTDYEYALTPVCCKEKDV</sequence>
<accession>A0A8T2JQF2</accession>
<evidence type="ECO:0000256" key="4">
    <source>
        <dbReference type="ARBA" id="ARBA00022691"/>
    </source>
</evidence>
<dbReference type="InterPro" id="IPR000940">
    <property type="entry name" value="NNMT_TEMT_trans"/>
</dbReference>
<keyword evidence="2" id="KW-0489">Methyltransferase</keyword>
<reference evidence="5" key="1">
    <citation type="thesis" date="2020" institute="ProQuest LLC" country="789 East Eisenhower Parkway, Ann Arbor, MI, USA">
        <title>Comparative Genomics and Chromosome Evolution.</title>
        <authorList>
            <person name="Mudd A.B."/>
        </authorList>
    </citation>
    <scope>NUCLEOTIDE SEQUENCE</scope>
    <source>
        <strain evidence="5">Female2</strain>
        <tissue evidence="5">Blood</tissue>
    </source>
</reference>
<evidence type="ECO:0000313" key="5">
    <source>
        <dbReference type="EMBL" id="KAG8447459.1"/>
    </source>
</evidence>
<dbReference type="SUPFAM" id="SSF53335">
    <property type="entry name" value="S-adenosyl-L-methionine-dependent methyltransferases"/>
    <property type="match status" value="1"/>
</dbReference>
<dbReference type="EMBL" id="JAACNH010000003">
    <property type="protein sequence ID" value="KAG8447459.1"/>
    <property type="molecule type" value="Genomic_DNA"/>
</dbReference>
<comment type="similarity">
    <text evidence="1">Belongs to the class I-like SAM-binding methyltransferase superfamily. NNMT/PNMT/TEMT family.</text>
</comment>
<dbReference type="Proteomes" id="UP000812440">
    <property type="component" value="Chromosome 8_10"/>
</dbReference>
<dbReference type="InterPro" id="IPR029063">
    <property type="entry name" value="SAM-dependent_MTases_sf"/>
</dbReference>
<proteinExistence type="inferred from homology"/>
<evidence type="ECO:0000313" key="6">
    <source>
        <dbReference type="Proteomes" id="UP000812440"/>
    </source>
</evidence>
<dbReference type="PROSITE" id="PS51681">
    <property type="entry name" value="SAM_MT_NNMT_PNMT_TEMT"/>
    <property type="match status" value="1"/>
</dbReference>
<dbReference type="PANTHER" id="PTHR10867:SF45">
    <property type="entry name" value="LOC100127826 PROTEIN"/>
    <property type="match status" value="1"/>
</dbReference>
<dbReference type="Pfam" id="PF01234">
    <property type="entry name" value="NNMT_PNMT_TEMT"/>
    <property type="match status" value="1"/>
</dbReference>
<evidence type="ECO:0000256" key="3">
    <source>
        <dbReference type="ARBA" id="ARBA00022679"/>
    </source>
</evidence>
<dbReference type="PANTHER" id="PTHR10867">
    <property type="entry name" value="NNMT/PNMT/TEMT FAMILY MEMBER"/>
    <property type="match status" value="1"/>
</dbReference>
<dbReference type="Gene3D" id="3.40.50.150">
    <property type="entry name" value="Vaccinia Virus protein VP39"/>
    <property type="match status" value="1"/>
</dbReference>
<organism evidence="5 6">
    <name type="scientific">Hymenochirus boettgeri</name>
    <name type="common">Congo dwarf clawed frog</name>
    <dbReference type="NCBI Taxonomy" id="247094"/>
    <lineage>
        <taxon>Eukaryota</taxon>
        <taxon>Metazoa</taxon>
        <taxon>Chordata</taxon>
        <taxon>Craniata</taxon>
        <taxon>Vertebrata</taxon>
        <taxon>Euteleostomi</taxon>
        <taxon>Amphibia</taxon>
        <taxon>Batrachia</taxon>
        <taxon>Anura</taxon>
        <taxon>Pipoidea</taxon>
        <taxon>Pipidae</taxon>
        <taxon>Pipinae</taxon>
        <taxon>Hymenochirus</taxon>
    </lineage>
</organism>
<evidence type="ECO:0008006" key="7">
    <source>
        <dbReference type="Google" id="ProtNLM"/>
    </source>
</evidence>
<dbReference type="GO" id="GO:0005829">
    <property type="term" value="C:cytosol"/>
    <property type="evidence" value="ECO:0007669"/>
    <property type="project" value="TreeGrafter"/>
</dbReference>
<keyword evidence="6" id="KW-1185">Reference proteome</keyword>
<keyword evidence="3" id="KW-0808">Transferase</keyword>
<comment type="caution">
    <text evidence="5">The sequence shown here is derived from an EMBL/GenBank/DDBJ whole genome shotgun (WGS) entry which is preliminary data.</text>
</comment>
<dbReference type="OrthoDB" id="10050085at2759"/>
<gene>
    <name evidence="5" type="ORF">GDO86_014810</name>
</gene>
<name>A0A8T2JQF2_9PIPI</name>
<evidence type="ECO:0000256" key="1">
    <source>
        <dbReference type="ARBA" id="ARBA00007996"/>
    </source>
</evidence>
<dbReference type="GO" id="GO:0008170">
    <property type="term" value="F:N-methyltransferase activity"/>
    <property type="evidence" value="ECO:0007669"/>
    <property type="project" value="TreeGrafter"/>
</dbReference>